<reference evidence="1 2" key="1">
    <citation type="journal article" date="2019" name="Nat. Ecol. Evol.">
        <title>Megaphylogeny resolves global patterns of mushroom evolution.</title>
        <authorList>
            <person name="Varga T."/>
            <person name="Krizsan K."/>
            <person name="Foldi C."/>
            <person name="Dima B."/>
            <person name="Sanchez-Garcia M."/>
            <person name="Sanchez-Ramirez S."/>
            <person name="Szollosi G.J."/>
            <person name="Szarkandi J.G."/>
            <person name="Papp V."/>
            <person name="Albert L."/>
            <person name="Andreopoulos W."/>
            <person name="Angelini C."/>
            <person name="Antonin V."/>
            <person name="Barry K.W."/>
            <person name="Bougher N.L."/>
            <person name="Buchanan P."/>
            <person name="Buyck B."/>
            <person name="Bense V."/>
            <person name="Catcheside P."/>
            <person name="Chovatia M."/>
            <person name="Cooper J."/>
            <person name="Damon W."/>
            <person name="Desjardin D."/>
            <person name="Finy P."/>
            <person name="Geml J."/>
            <person name="Haridas S."/>
            <person name="Hughes K."/>
            <person name="Justo A."/>
            <person name="Karasinski D."/>
            <person name="Kautmanova I."/>
            <person name="Kiss B."/>
            <person name="Kocsube S."/>
            <person name="Kotiranta H."/>
            <person name="LaButti K.M."/>
            <person name="Lechner B.E."/>
            <person name="Liimatainen K."/>
            <person name="Lipzen A."/>
            <person name="Lukacs Z."/>
            <person name="Mihaltcheva S."/>
            <person name="Morgado L.N."/>
            <person name="Niskanen T."/>
            <person name="Noordeloos M.E."/>
            <person name="Ohm R.A."/>
            <person name="Ortiz-Santana B."/>
            <person name="Ovrebo C."/>
            <person name="Racz N."/>
            <person name="Riley R."/>
            <person name="Savchenko A."/>
            <person name="Shiryaev A."/>
            <person name="Soop K."/>
            <person name="Spirin V."/>
            <person name="Szebenyi C."/>
            <person name="Tomsovsky M."/>
            <person name="Tulloss R.E."/>
            <person name="Uehling J."/>
            <person name="Grigoriev I.V."/>
            <person name="Vagvolgyi C."/>
            <person name="Papp T."/>
            <person name="Martin F.M."/>
            <person name="Miettinen O."/>
            <person name="Hibbett D.S."/>
            <person name="Nagy L.G."/>
        </authorList>
    </citation>
    <scope>NUCLEOTIDE SEQUENCE [LARGE SCALE GENOMIC DNA]</scope>
    <source>
        <strain evidence="1 2">CBS 962.96</strain>
    </source>
</reference>
<evidence type="ECO:0000313" key="2">
    <source>
        <dbReference type="Proteomes" id="UP000297245"/>
    </source>
</evidence>
<proteinExistence type="predicted"/>
<name>A0A4S8M6U2_DENBC</name>
<gene>
    <name evidence="1" type="ORF">K435DRAFT_838306</name>
</gene>
<protein>
    <submittedName>
        <fullName evidence="1">Uncharacterized protein</fullName>
    </submittedName>
</protein>
<sequence>MFIRMTANLPLLVFNPTTPRSSIPMETTSVAEISFDLLSPHCGLLDNSATPCNPLAEDDEGEAAVDNNTGNAGLELTTKEGLEVDTPIISLGGSKLFSVARFLAPGHEMKKQRYRATRTAPAPGPETYLLCCSLGISLGGDLESCSYKLEADLELVIHHPVQYLHWR</sequence>
<organism evidence="1 2">
    <name type="scientific">Dendrothele bispora (strain CBS 962.96)</name>
    <dbReference type="NCBI Taxonomy" id="1314807"/>
    <lineage>
        <taxon>Eukaryota</taxon>
        <taxon>Fungi</taxon>
        <taxon>Dikarya</taxon>
        <taxon>Basidiomycota</taxon>
        <taxon>Agaricomycotina</taxon>
        <taxon>Agaricomycetes</taxon>
        <taxon>Agaricomycetidae</taxon>
        <taxon>Agaricales</taxon>
        <taxon>Agaricales incertae sedis</taxon>
        <taxon>Dendrothele</taxon>
    </lineage>
</organism>
<dbReference type="EMBL" id="ML179144">
    <property type="protein sequence ID" value="THU98004.1"/>
    <property type="molecule type" value="Genomic_DNA"/>
</dbReference>
<dbReference type="AlphaFoldDB" id="A0A4S8M6U2"/>
<accession>A0A4S8M6U2</accession>
<dbReference type="Proteomes" id="UP000297245">
    <property type="component" value="Unassembled WGS sequence"/>
</dbReference>
<keyword evidence="2" id="KW-1185">Reference proteome</keyword>
<evidence type="ECO:0000313" key="1">
    <source>
        <dbReference type="EMBL" id="THU98004.1"/>
    </source>
</evidence>